<dbReference type="InterPro" id="IPR010982">
    <property type="entry name" value="Lambda_DNA-bd_dom_sf"/>
</dbReference>
<sequence>MTIGSNIKKYRTDKKISQEKLSNMLNISSRTLQNYEADKTVPPLDVLIKLSNIFDVGVDILTNNDTKILGDLLTLVDIKKTFEKDMKEAQEKIEKESSIYIPLLDYINKTYCDNKYDLEKILLNKDSHVFDDIVSLTKDVIKNRLEYYSNLAEKK</sequence>
<comment type="caution">
    <text evidence="2">The sequence shown here is derived from an EMBL/GenBank/DDBJ whole genome shotgun (WGS) entry which is preliminary data.</text>
</comment>
<dbReference type="InterPro" id="IPR001387">
    <property type="entry name" value="Cro/C1-type_HTH"/>
</dbReference>
<evidence type="ECO:0000313" key="3">
    <source>
        <dbReference type="Proteomes" id="UP000789738"/>
    </source>
</evidence>
<dbReference type="PANTHER" id="PTHR46558">
    <property type="entry name" value="TRACRIPTIONAL REGULATORY PROTEIN-RELATED-RELATED"/>
    <property type="match status" value="1"/>
</dbReference>
<dbReference type="PANTHER" id="PTHR46558:SF11">
    <property type="entry name" value="HTH-TYPE TRANSCRIPTIONAL REGULATOR XRE"/>
    <property type="match status" value="1"/>
</dbReference>
<name>A0AA86MLW6_9CLOT</name>
<evidence type="ECO:0000256" key="1">
    <source>
        <dbReference type="ARBA" id="ARBA00023125"/>
    </source>
</evidence>
<dbReference type="SUPFAM" id="SSF47413">
    <property type="entry name" value="lambda repressor-like DNA-binding domains"/>
    <property type="match status" value="1"/>
</dbReference>
<proteinExistence type="predicted"/>
<gene>
    <name evidence="2" type="ORF">CNEO_45162</name>
</gene>
<keyword evidence="1" id="KW-0238">DNA-binding</keyword>
<dbReference type="SMART" id="SM00530">
    <property type="entry name" value="HTH_XRE"/>
    <property type="match status" value="1"/>
</dbReference>
<dbReference type="Gene3D" id="1.10.260.40">
    <property type="entry name" value="lambda repressor-like DNA-binding domains"/>
    <property type="match status" value="1"/>
</dbReference>
<reference evidence="2" key="1">
    <citation type="submission" date="2021-10" db="EMBL/GenBank/DDBJ databases">
        <authorList>
            <person name="Mesa V."/>
        </authorList>
    </citation>
    <scope>NUCLEOTIDE SEQUENCE</scope>
    <source>
        <strain evidence="2">CC3_PB</strain>
    </source>
</reference>
<dbReference type="RefSeq" id="WP_210887412.1">
    <property type="nucleotide sequence ID" value="NZ_CAKJVE010000004.1"/>
</dbReference>
<dbReference type="GO" id="GO:0003677">
    <property type="term" value="F:DNA binding"/>
    <property type="evidence" value="ECO:0007669"/>
    <property type="project" value="UniProtKB-KW"/>
</dbReference>
<dbReference type="PROSITE" id="PS50943">
    <property type="entry name" value="HTH_CROC1"/>
    <property type="match status" value="1"/>
</dbReference>
<dbReference type="AlphaFoldDB" id="A0AA86MLW6"/>
<dbReference type="EMBL" id="CAKJVE010000004">
    <property type="protein sequence ID" value="CAG9711235.1"/>
    <property type="molecule type" value="Genomic_DNA"/>
</dbReference>
<dbReference type="Pfam" id="PF01381">
    <property type="entry name" value="HTH_3"/>
    <property type="match status" value="1"/>
</dbReference>
<organism evidence="2 3">
    <name type="scientific">Clostridium neonatale</name>
    <dbReference type="NCBI Taxonomy" id="137838"/>
    <lineage>
        <taxon>Bacteria</taxon>
        <taxon>Bacillati</taxon>
        <taxon>Bacillota</taxon>
        <taxon>Clostridia</taxon>
        <taxon>Eubacteriales</taxon>
        <taxon>Clostridiaceae</taxon>
        <taxon>Clostridium</taxon>
    </lineage>
</organism>
<evidence type="ECO:0000313" key="2">
    <source>
        <dbReference type="EMBL" id="CAG9711235.1"/>
    </source>
</evidence>
<protein>
    <submittedName>
        <fullName evidence="2">XRE family transcriptional regulator</fullName>
    </submittedName>
</protein>
<accession>A0AA86MLW6</accession>
<dbReference type="Proteomes" id="UP000789738">
    <property type="component" value="Unassembled WGS sequence"/>
</dbReference>
<dbReference type="CDD" id="cd00093">
    <property type="entry name" value="HTH_XRE"/>
    <property type="match status" value="1"/>
</dbReference>